<gene>
    <name evidence="1" type="ORF">NM688_g3877</name>
</gene>
<organism evidence="1 2">
    <name type="scientific">Phlebia brevispora</name>
    <dbReference type="NCBI Taxonomy" id="194682"/>
    <lineage>
        <taxon>Eukaryota</taxon>
        <taxon>Fungi</taxon>
        <taxon>Dikarya</taxon>
        <taxon>Basidiomycota</taxon>
        <taxon>Agaricomycotina</taxon>
        <taxon>Agaricomycetes</taxon>
        <taxon>Polyporales</taxon>
        <taxon>Meruliaceae</taxon>
        <taxon>Phlebia</taxon>
    </lineage>
</organism>
<dbReference type="Proteomes" id="UP001148662">
    <property type="component" value="Unassembled WGS sequence"/>
</dbReference>
<keyword evidence="2" id="KW-1185">Reference proteome</keyword>
<evidence type="ECO:0000313" key="2">
    <source>
        <dbReference type="Proteomes" id="UP001148662"/>
    </source>
</evidence>
<reference evidence="1" key="1">
    <citation type="submission" date="2022-07" db="EMBL/GenBank/DDBJ databases">
        <title>Genome Sequence of Phlebia brevispora.</title>
        <authorList>
            <person name="Buettner E."/>
        </authorList>
    </citation>
    <scope>NUCLEOTIDE SEQUENCE</scope>
    <source>
        <strain evidence="1">MPL23</strain>
    </source>
</reference>
<accession>A0ACC1T4P9</accession>
<evidence type="ECO:0000313" key="1">
    <source>
        <dbReference type="EMBL" id="KAJ3552959.1"/>
    </source>
</evidence>
<name>A0ACC1T4P9_9APHY</name>
<dbReference type="EMBL" id="JANHOG010000596">
    <property type="protein sequence ID" value="KAJ3552959.1"/>
    <property type="molecule type" value="Genomic_DNA"/>
</dbReference>
<sequence length="558" mass="61651">MTLRYSCVETIPADCDSVNCLAFSPDGLYVAAGYDKGPVAVIDVLERRIKLAINWVWPVTALIWHPARAYVLVVGYGDGRVIAHELDGGNLDAPVTGMDIYRDPEGPVEDLDYCRDTNMLAWIVGSRVALCEWPETDEVQVKYLQHPTSGDEDVSETTPRSLHFSKGFLIVSYLDHGIACWDLNTKRVHWHFSTQTQIGRSAISPDEKLIAICNLAGGFDLYDLHSHEKTKTYLVPTPKDGNVPLPVSFIHEGEDLLFGSSCGAVQITDVVSPIVQKLPHPDSDIIQAIAYYRMGDVYYIVTGSSETETRTYVKIWRASSVSAHSARITQHPDAADRSMLHAVAATHAEAVKHDIDPVQDVLRSPLSACSIQLAVDRGQEETSSTLNGDQPRPGLCLGNAGRTSDREVGGDQPPICLVDAGITPDSELSGGGEKSSPYIEGAEKTRRSSLHMQPDSSPDHTLTKQRRLLAFLVAIAVIGGFVVRILTASVASNALSAPKRTYRVSRDLVVFSRWLRNWLIIIGHWLRNWLIILCRRTLQWFPWLRELLIAIVGFPAIE</sequence>
<protein>
    <submittedName>
        <fullName evidence="1">Uncharacterized protein</fullName>
    </submittedName>
</protein>
<comment type="caution">
    <text evidence="1">The sequence shown here is derived from an EMBL/GenBank/DDBJ whole genome shotgun (WGS) entry which is preliminary data.</text>
</comment>
<proteinExistence type="predicted"/>